<dbReference type="AlphaFoldDB" id="F9D0Q3"/>
<reference evidence="9 10" key="1">
    <citation type="submission" date="2011-04" db="EMBL/GenBank/DDBJ databases">
        <authorList>
            <person name="Muzny D."/>
            <person name="Qin X."/>
            <person name="Deng J."/>
            <person name="Jiang H."/>
            <person name="Liu Y."/>
            <person name="Qu J."/>
            <person name="Song X.-Z."/>
            <person name="Zhang L."/>
            <person name="Thornton R."/>
            <person name="Coyle M."/>
            <person name="Francisco L."/>
            <person name="Jackson L."/>
            <person name="Javaid M."/>
            <person name="Korchina V."/>
            <person name="Kovar C."/>
            <person name="Mata R."/>
            <person name="Mathew T."/>
            <person name="Ngo R."/>
            <person name="Nguyen L."/>
            <person name="Nguyen N."/>
            <person name="Okwuonu G."/>
            <person name="Ongeri F."/>
            <person name="Pham C."/>
            <person name="Simmons D."/>
            <person name="Wilczek-Boney K."/>
            <person name="Hale W."/>
            <person name="Jakkamsetti A."/>
            <person name="Pham P."/>
            <person name="Ruth R."/>
            <person name="San Lucas F."/>
            <person name="Warren J."/>
            <person name="Zhang J."/>
            <person name="Zhao Z."/>
            <person name="Zhou C."/>
            <person name="Zhu D."/>
            <person name="Lee S."/>
            <person name="Bess C."/>
            <person name="Blankenburg K."/>
            <person name="Forbes L."/>
            <person name="Fu Q."/>
            <person name="Gubbala S."/>
            <person name="Hirani K."/>
            <person name="Jayaseelan J.C."/>
            <person name="Lara F."/>
            <person name="Munidasa M."/>
            <person name="Palculict T."/>
            <person name="Patil S."/>
            <person name="Pu L.-L."/>
            <person name="Saada N."/>
            <person name="Tang L."/>
            <person name="Weissenberger G."/>
            <person name="Zhu Y."/>
            <person name="Hemphill L."/>
            <person name="Shang Y."/>
            <person name="Youmans B."/>
            <person name="Ayvaz T."/>
            <person name="Ross M."/>
            <person name="Santibanez J."/>
            <person name="Aqrawi P."/>
            <person name="Gross S."/>
            <person name="Joshi V."/>
            <person name="Fowler G."/>
            <person name="Nazareth L."/>
            <person name="Reid J."/>
            <person name="Worley K."/>
            <person name="Petrosino J."/>
            <person name="Highlander S."/>
            <person name="Gibbs R."/>
        </authorList>
    </citation>
    <scope>NUCLEOTIDE SEQUENCE [LARGE SCALE GENOMIC DNA]</scope>
    <source>
        <strain evidence="9 10">DSM 3688</strain>
    </source>
</reference>
<evidence type="ECO:0000256" key="5">
    <source>
        <dbReference type="ARBA" id="ARBA00023237"/>
    </source>
</evidence>
<dbReference type="Pfam" id="PF14322">
    <property type="entry name" value="SusD-like_3"/>
    <property type="match status" value="1"/>
</dbReference>
<keyword evidence="4" id="KW-0472">Membrane</keyword>
<evidence type="ECO:0000256" key="1">
    <source>
        <dbReference type="ARBA" id="ARBA00004442"/>
    </source>
</evidence>
<evidence type="ECO:0000313" key="10">
    <source>
        <dbReference type="Proteomes" id="UP000007820"/>
    </source>
</evidence>
<comment type="subcellular location">
    <subcellularLocation>
        <location evidence="1">Cell outer membrane</location>
    </subcellularLocation>
</comment>
<evidence type="ECO:0000256" key="3">
    <source>
        <dbReference type="ARBA" id="ARBA00022729"/>
    </source>
</evidence>
<dbReference type="EMBL" id="AFPW01000006">
    <property type="protein sequence ID" value="EGQ16582.1"/>
    <property type="molecule type" value="Genomic_DNA"/>
</dbReference>
<accession>F9D0Q3</accession>
<feature type="domain" description="SusD-like N-terminal" evidence="8">
    <location>
        <begin position="28"/>
        <end position="226"/>
    </location>
</feature>
<dbReference type="Gene3D" id="1.25.40.390">
    <property type="match status" value="1"/>
</dbReference>
<dbReference type="eggNOG" id="COG3193">
    <property type="taxonomic scope" value="Bacteria"/>
</dbReference>
<dbReference type="InterPro" id="IPR012944">
    <property type="entry name" value="SusD_RagB_dom"/>
</dbReference>
<feature type="signal peptide" evidence="6">
    <location>
        <begin position="1"/>
        <end position="24"/>
    </location>
</feature>
<keyword evidence="5" id="KW-0998">Cell outer membrane</keyword>
<feature type="chain" id="PRO_5003380811" description="RagB/SusD family protein" evidence="6">
    <location>
        <begin position="25"/>
        <end position="501"/>
    </location>
</feature>
<proteinExistence type="inferred from homology"/>
<dbReference type="Proteomes" id="UP000007820">
    <property type="component" value="Unassembled WGS sequence"/>
</dbReference>
<evidence type="ECO:0000259" key="8">
    <source>
        <dbReference type="Pfam" id="PF14322"/>
    </source>
</evidence>
<organism evidence="9 10">
    <name type="scientific">Prevotella dentalis (strain ATCC 49559 / DSM 3688 / JCM 13448 / NCTC 12043 / ES 2772)</name>
    <name type="common">Mitsuokella dentalis</name>
    <dbReference type="NCBI Taxonomy" id="908937"/>
    <lineage>
        <taxon>Bacteria</taxon>
        <taxon>Pseudomonadati</taxon>
        <taxon>Bacteroidota</taxon>
        <taxon>Bacteroidia</taxon>
        <taxon>Bacteroidales</taxon>
        <taxon>Prevotellaceae</taxon>
        <taxon>Prevotella</taxon>
    </lineage>
</organism>
<dbReference type="OrthoDB" id="617686at2"/>
<evidence type="ECO:0000259" key="7">
    <source>
        <dbReference type="Pfam" id="PF07980"/>
    </source>
</evidence>
<dbReference type="SUPFAM" id="SSF48452">
    <property type="entry name" value="TPR-like"/>
    <property type="match status" value="1"/>
</dbReference>
<gene>
    <name evidence="9" type="ORF">HMPREF9136_0431</name>
</gene>
<name>F9D0Q3_PREDD</name>
<dbReference type="InterPro" id="IPR033985">
    <property type="entry name" value="SusD-like_N"/>
</dbReference>
<keyword evidence="3 6" id="KW-0732">Signal</keyword>
<evidence type="ECO:0000256" key="2">
    <source>
        <dbReference type="ARBA" id="ARBA00006275"/>
    </source>
</evidence>
<dbReference type="PROSITE" id="PS51257">
    <property type="entry name" value="PROKAR_LIPOPROTEIN"/>
    <property type="match status" value="1"/>
</dbReference>
<evidence type="ECO:0008006" key="11">
    <source>
        <dbReference type="Google" id="ProtNLM"/>
    </source>
</evidence>
<dbReference type="GO" id="GO:0009279">
    <property type="term" value="C:cell outer membrane"/>
    <property type="evidence" value="ECO:0007669"/>
    <property type="project" value="UniProtKB-SubCell"/>
</dbReference>
<evidence type="ECO:0000256" key="6">
    <source>
        <dbReference type="SAM" id="SignalP"/>
    </source>
</evidence>
<dbReference type="STRING" id="908937.Prede_0344"/>
<evidence type="ECO:0000313" key="9">
    <source>
        <dbReference type="EMBL" id="EGQ16582.1"/>
    </source>
</evidence>
<protein>
    <recommendedName>
        <fullName evidence="11">RagB/SusD family protein</fullName>
    </recommendedName>
</protein>
<dbReference type="Pfam" id="PF07980">
    <property type="entry name" value="SusD_RagB"/>
    <property type="match status" value="1"/>
</dbReference>
<comment type="caution">
    <text evidence="9">The sequence shown here is derived from an EMBL/GenBank/DDBJ whole genome shotgun (WGS) entry which is preliminary data.</text>
</comment>
<evidence type="ECO:0000256" key="4">
    <source>
        <dbReference type="ARBA" id="ARBA00023136"/>
    </source>
</evidence>
<dbReference type="InterPro" id="IPR011990">
    <property type="entry name" value="TPR-like_helical_dom_sf"/>
</dbReference>
<sequence>MNHLMKTKHILGVAALALSSLTLAGCSDFLSPEPESTYTTNTFYSSQNDFDKAITAAYAVMEDCYKGDKGYLHFLTARSDETNSINTNLYSDGAESFTDNSSCSPTEKLWNYMYQMISRTNSILVHIDNVKFSNETLKNSIKGEAYGLRAWAYETMGKMFGGVPLLVDKEYTVAETHQVARSTQKETLEQAVKDYKNAISLLPSSWDSADRGRMTKWAANAALGRLLMFMNQPAEARPYLEAVIGSGLYQMAANYEGIFSDAYDNDPQNDRLWEVQYVGGQSTEGQDYSEMMMMEDCGIDRGWAYRGASSAMQVSTDLLSTFEPGDGRQAWFTVDDLTDSKARGYTWCTKFCRARKWVPTSGSDWAVNLPVIRYTEVLMLEAEAINATDGPTATAIGYVNQVRQRAGLPALASGKTDTQAHFLEAIKQERRIEFMWEGLRWFDLIRWGDMVSTYQKFFAQSDEGNGQYVKQVDNNRAIFAIPQTEMDIYDNTSILWQNDGY</sequence>
<feature type="domain" description="RagB/SusD" evidence="7">
    <location>
        <begin position="342"/>
        <end position="501"/>
    </location>
</feature>
<dbReference type="CDD" id="cd08977">
    <property type="entry name" value="SusD"/>
    <property type="match status" value="1"/>
</dbReference>
<comment type="similarity">
    <text evidence="2">Belongs to the SusD family.</text>
</comment>